<evidence type="ECO:0000313" key="2">
    <source>
        <dbReference type="EMBL" id="MBO0608766.1"/>
    </source>
</evidence>
<organism evidence="2 3">
    <name type="scientific">Myceligenerans salitolerans</name>
    <dbReference type="NCBI Taxonomy" id="1230528"/>
    <lineage>
        <taxon>Bacteria</taxon>
        <taxon>Bacillati</taxon>
        <taxon>Actinomycetota</taxon>
        <taxon>Actinomycetes</taxon>
        <taxon>Micrococcales</taxon>
        <taxon>Promicromonosporaceae</taxon>
        <taxon>Myceligenerans</taxon>
    </lineage>
</organism>
<sequence>MSPLPFRRTAATAVTAVALLLAGCTGQPDQEDDDAAPPAAADTVTLVTHDSFTLGDDVLERFEQESGLTVEVKTVGDAGALADQLVPPAETPPGDVVLGVDNTFMSRVVDAGATEVNYLWQVGEADVCVNADKAWFTEQHLPVPRTLDDLIDPPYQGLLVVPDPASSSVGLAFLLAAVDEYGDTGVGDYWTGLRANDVEIAGSWDEAYGSGFTGAGGGGDRPLVVSYSTSPADTVEDDGEPVTTALPETCFRHEEYAGLLAGAPNREGGKELLWYLTSDAVQRDLPASMSLYPADEDARLPAAWAEHAPRVEDPHELDPEDIAENREAWIEAWAATTSE</sequence>
<dbReference type="NCBIfam" id="TIGR01254">
    <property type="entry name" value="sfuA"/>
    <property type="match status" value="1"/>
</dbReference>
<protein>
    <submittedName>
        <fullName evidence="2">Thiamine ABC transporter substrate-binding protein</fullName>
    </submittedName>
</protein>
<reference evidence="2 3" key="1">
    <citation type="submission" date="2021-03" db="EMBL/GenBank/DDBJ databases">
        <authorList>
            <person name="Xin L."/>
        </authorList>
    </citation>
    <scope>NUCLEOTIDE SEQUENCE [LARGE SCALE GENOMIC DNA]</scope>
    <source>
        <strain evidence="2 3">XHU 5031</strain>
    </source>
</reference>
<accession>A0ABS3I6Y6</accession>
<dbReference type="SUPFAM" id="SSF53850">
    <property type="entry name" value="Periplasmic binding protein-like II"/>
    <property type="match status" value="1"/>
</dbReference>
<dbReference type="Proteomes" id="UP000664617">
    <property type="component" value="Unassembled WGS sequence"/>
</dbReference>
<name>A0ABS3I6Y6_9MICO</name>
<dbReference type="InterPro" id="IPR005948">
    <property type="entry name" value="ThiB-like"/>
</dbReference>
<dbReference type="PANTHER" id="PTHR30006">
    <property type="entry name" value="THIAMINE-BINDING PERIPLASMIC PROTEIN-RELATED"/>
    <property type="match status" value="1"/>
</dbReference>
<keyword evidence="1" id="KW-0732">Signal</keyword>
<dbReference type="Gene3D" id="3.40.190.10">
    <property type="entry name" value="Periplasmic binding protein-like II"/>
    <property type="match status" value="2"/>
</dbReference>
<dbReference type="Pfam" id="PF13343">
    <property type="entry name" value="SBP_bac_6"/>
    <property type="match status" value="1"/>
</dbReference>
<proteinExistence type="predicted"/>
<keyword evidence="3" id="KW-1185">Reference proteome</keyword>
<dbReference type="RefSeq" id="WP_207274703.1">
    <property type="nucleotide sequence ID" value="NZ_JAFMPK010000027.1"/>
</dbReference>
<dbReference type="PANTHER" id="PTHR30006:SF2">
    <property type="entry name" value="ABC TRANSPORTER SUBSTRATE-BINDING PROTEIN"/>
    <property type="match status" value="1"/>
</dbReference>
<reference evidence="3" key="2">
    <citation type="submission" date="2023-07" db="EMBL/GenBank/DDBJ databases">
        <title>Myceligenerans salitolerans sp. nov., a halotolerant actinomycete isolated from a salt lake in Xinjiang, China.</title>
        <authorList>
            <person name="Guan T."/>
        </authorList>
    </citation>
    <scope>NUCLEOTIDE SEQUENCE [LARGE SCALE GENOMIC DNA]</scope>
    <source>
        <strain evidence="3">XHU 5031</strain>
    </source>
</reference>
<dbReference type="EMBL" id="JAFMPK010000027">
    <property type="protein sequence ID" value="MBO0608766.1"/>
    <property type="molecule type" value="Genomic_DNA"/>
</dbReference>
<comment type="caution">
    <text evidence="2">The sequence shown here is derived from an EMBL/GenBank/DDBJ whole genome shotgun (WGS) entry which is preliminary data.</text>
</comment>
<evidence type="ECO:0000256" key="1">
    <source>
        <dbReference type="ARBA" id="ARBA00022729"/>
    </source>
</evidence>
<dbReference type="PROSITE" id="PS51257">
    <property type="entry name" value="PROKAR_LIPOPROTEIN"/>
    <property type="match status" value="1"/>
</dbReference>
<gene>
    <name evidence="2" type="ORF">J0911_06945</name>
</gene>
<evidence type="ECO:0000313" key="3">
    <source>
        <dbReference type="Proteomes" id="UP000664617"/>
    </source>
</evidence>